<sequence length="339" mass="37460">MDGCQPVRKQHLFDCTYLPCVADEEEDLDHLFTGCRFTKGIWSRIVDSIKWVRSDSIVIGCVQINENDEEVDYMVQVITTEGAGIPEACSKPVVVTFSDLFHGIVDDIVPTGGIVANRKNTDDHVVLLSWSADGDRKRPVALEFEQEKFIPRIELQEPVCSRETLFKPPEDIVGVEENCPVVSPRADETALSSTGLEGKEFKSLGGVQSSSVKEQTALKALPSVPAVNEMFQQNSKILQLPVPSPFKQAINSASANSIESGSKVNEMAKELDVLLADIEQQGGFRDACTVAQRSLVLSLEEGLKKVSAKLRICKAKVEEHLQKIQQLQDKRMQGMLYTP</sequence>
<dbReference type="PANTHER" id="PTHR34418">
    <property type="entry name" value="NUCLEAR PORE COMPLEX PROTEIN NUP214 ISOFORM X1"/>
    <property type="match status" value="1"/>
</dbReference>
<evidence type="ECO:0000313" key="1">
    <source>
        <dbReference type="EMBL" id="MQL77786.1"/>
    </source>
</evidence>
<protein>
    <submittedName>
        <fullName evidence="1">Uncharacterized protein</fullName>
    </submittedName>
</protein>
<accession>A0A843U6A1</accession>
<keyword evidence="2" id="KW-1185">Reference proteome</keyword>
<evidence type="ECO:0000313" key="2">
    <source>
        <dbReference type="Proteomes" id="UP000652761"/>
    </source>
</evidence>
<dbReference type="OrthoDB" id="248320at2759"/>
<dbReference type="PANTHER" id="PTHR34418:SF3">
    <property type="entry name" value="NUCLEAR PORE COMPLEX PROTEIN NUP214"/>
    <property type="match status" value="1"/>
</dbReference>
<dbReference type="GO" id="GO:0006405">
    <property type="term" value="P:RNA export from nucleus"/>
    <property type="evidence" value="ECO:0007669"/>
    <property type="project" value="InterPro"/>
</dbReference>
<dbReference type="GO" id="GO:0017056">
    <property type="term" value="F:structural constituent of nuclear pore"/>
    <property type="evidence" value="ECO:0007669"/>
    <property type="project" value="InterPro"/>
</dbReference>
<comment type="caution">
    <text evidence="1">The sequence shown here is derived from an EMBL/GenBank/DDBJ whole genome shotgun (WGS) entry which is preliminary data.</text>
</comment>
<dbReference type="Proteomes" id="UP000652761">
    <property type="component" value="Unassembled WGS sequence"/>
</dbReference>
<gene>
    <name evidence="1" type="ORF">Taro_010228</name>
</gene>
<proteinExistence type="predicted"/>
<dbReference type="AlphaFoldDB" id="A0A843U6A1"/>
<name>A0A843U6A1_COLES</name>
<reference evidence="1" key="1">
    <citation type="submission" date="2017-07" db="EMBL/GenBank/DDBJ databases">
        <title>Taro Niue Genome Assembly and Annotation.</title>
        <authorList>
            <person name="Atibalentja N."/>
            <person name="Keating K."/>
            <person name="Fields C.J."/>
        </authorList>
    </citation>
    <scope>NUCLEOTIDE SEQUENCE</scope>
    <source>
        <strain evidence="1">Niue_2</strain>
        <tissue evidence="1">Leaf</tissue>
    </source>
</reference>
<organism evidence="1 2">
    <name type="scientific">Colocasia esculenta</name>
    <name type="common">Wild taro</name>
    <name type="synonym">Arum esculentum</name>
    <dbReference type="NCBI Taxonomy" id="4460"/>
    <lineage>
        <taxon>Eukaryota</taxon>
        <taxon>Viridiplantae</taxon>
        <taxon>Streptophyta</taxon>
        <taxon>Embryophyta</taxon>
        <taxon>Tracheophyta</taxon>
        <taxon>Spermatophyta</taxon>
        <taxon>Magnoliopsida</taxon>
        <taxon>Liliopsida</taxon>
        <taxon>Araceae</taxon>
        <taxon>Aroideae</taxon>
        <taxon>Colocasieae</taxon>
        <taxon>Colocasia</taxon>
    </lineage>
</organism>
<dbReference type="EMBL" id="NMUH01000367">
    <property type="protein sequence ID" value="MQL77786.1"/>
    <property type="molecule type" value="Genomic_DNA"/>
</dbReference>
<dbReference type="InterPro" id="IPR044694">
    <property type="entry name" value="NUP214"/>
</dbReference>